<accession>A0A485CRE1</accession>
<dbReference type="AlphaFoldDB" id="A0A485CRE1"/>
<protein>
    <submittedName>
        <fullName evidence="1">Uncharacterized protein</fullName>
    </submittedName>
</protein>
<name>A0A485CRE1_RAOPL</name>
<dbReference type="Proteomes" id="UP000345637">
    <property type="component" value="Unassembled WGS sequence"/>
</dbReference>
<evidence type="ECO:0000313" key="1">
    <source>
        <dbReference type="EMBL" id="VFS87352.1"/>
    </source>
</evidence>
<sequence>MHTAFQYFMVQRHRALLCRKYVPVVGNFVVVVPFRPIRNLKILDISALNESLKYQR</sequence>
<dbReference type="EMBL" id="CAADJE010000033">
    <property type="protein sequence ID" value="VFS87352.1"/>
    <property type="molecule type" value="Genomic_DNA"/>
</dbReference>
<gene>
    <name evidence="1" type="ORF">NCTC12998_06356</name>
</gene>
<reference evidence="1 2" key="1">
    <citation type="submission" date="2019-03" db="EMBL/GenBank/DDBJ databases">
        <authorList>
            <consortium name="Pathogen Informatics"/>
        </authorList>
    </citation>
    <scope>NUCLEOTIDE SEQUENCE [LARGE SCALE GENOMIC DNA]</scope>
    <source>
        <strain evidence="1 2">NCTC12998</strain>
    </source>
</reference>
<proteinExistence type="predicted"/>
<evidence type="ECO:0000313" key="2">
    <source>
        <dbReference type="Proteomes" id="UP000345637"/>
    </source>
</evidence>
<organism evidence="1 2">
    <name type="scientific">Raoultella planticola</name>
    <name type="common">Klebsiella planticola</name>
    <dbReference type="NCBI Taxonomy" id="575"/>
    <lineage>
        <taxon>Bacteria</taxon>
        <taxon>Pseudomonadati</taxon>
        <taxon>Pseudomonadota</taxon>
        <taxon>Gammaproteobacteria</taxon>
        <taxon>Enterobacterales</taxon>
        <taxon>Enterobacteriaceae</taxon>
        <taxon>Klebsiella/Raoultella group</taxon>
        <taxon>Raoultella</taxon>
    </lineage>
</organism>